<proteinExistence type="predicted"/>
<keyword evidence="1" id="KW-0880">Kelch repeat</keyword>
<keyword evidence="5" id="KW-1185">Reference proteome</keyword>
<evidence type="ECO:0000313" key="6">
    <source>
        <dbReference type="WBParaSite" id="TREG1_65560.5"/>
    </source>
</evidence>
<evidence type="ECO:0000256" key="2">
    <source>
        <dbReference type="ARBA" id="ARBA00022737"/>
    </source>
</evidence>
<dbReference type="Gene3D" id="2.120.10.80">
    <property type="entry name" value="Kelch-type beta propeller"/>
    <property type="match status" value="2"/>
</dbReference>
<evidence type="ECO:0000259" key="4">
    <source>
        <dbReference type="PROSITE" id="PS50097"/>
    </source>
</evidence>
<keyword evidence="2" id="KW-0677">Repeat</keyword>
<dbReference type="SUPFAM" id="SSF54695">
    <property type="entry name" value="POZ domain"/>
    <property type="match status" value="1"/>
</dbReference>
<protein>
    <recommendedName>
        <fullName evidence="4">BTB domain-containing protein</fullName>
    </recommendedName>
</protein>
<evidence type="ECO:0000313" key="5">
    <source>
        <dbReference type="Proteomes" id="UP000050795"/>
    </source>
</evidence>
<dbReference type="Gene3D" id="1.25.40.420">
    <property type="match status" value="1"/>
</dbReference>
<dbReference type="Gene3D" id="3.30.710.10">
    <property type="entry name" value="Potassium Channel Kv1.1, Chain A"/>
    <property type="match status" value="1"/>
</dbReference>
<sequence length="736" mass="83897">MRMDDFLQEHIQTVSGSILELIQKGLFSNVTVVFRDYEFKSNRLLLASSSDYFRALFSFQQKSVEEPRLEIKYDHVSHVGISHVMLFINSIGQVYDSIPVEDYQDVYIASSFLQVHSLQKMMSSRLEGTLCVDNVLKIMNLAHWFDDDQLFRKAILFLWHEFQLIDYSSNDFVNLNTKQITYIFQSDQINISQERIALDAILTWLCHDVQSRMDFFKNNFFHLVRLPLLTRRELLEIIGNPKYRLANDALQFLFLAHSCLNHPSFLNELDNYTTANFRDYQYLSSSLMDPKQYRARVGTVYRVYALGGESDSNNSTLMSYGSQTNEFVVYNEDLSVATVYPPPYAASRVHHAMASSLNWIYVVGGESEEGELLNHCCRYSLTDHVWHSMSELDCPRSHHALICIENYLYIFGGYCLNWATNYSPASDSILVYDICTNQWSNSHHKLPFSLVDTCALLLMHKGLVMFAGGLKEYGDEMRPSDCVFLFDPTGEDGVNFKFLPKLPEPLISVALACDASEEQVFLCGGRKSVYGSTLNDISNKVYSFKFTSNCWTQITVLDFPRYNAFSCVLEDKLYVIGGITVDEVIENTCSSLIASLIDTDYGDNSITDDRQLNSHDENDNISISTNLLEQFSVGNYIRPDILQAPFRPCHFTEGWQIKSTSSSSSSSSLSSPSSLPASTSNSYSTLSQSRPKRLKLSLARYTSRLPVISRCYAVYCIAPYLHTVKQSVNIRNSNYT</sequence>
<organism evidence="5 6">
    <name type="scientific">Trichobilharzia regenti</name>
    <name type="common">Nasal bird schistosome</name>
    <dbReference type="NCBI Taxonomy" id="157069"/>
    <lineage>
        <taxon>Eukaryota</taxon>
        <taxon>Metazoa</taxon>
        <taxon>Spiralia</taxon>
        <taxon>Lophotrochozoa</taxon>
        <taxon>Platyhelminthes</taxon>
        <taxon>Trematoda</taxon>
        <taxon>Digenea</taxon>
        <taxon>Strigeidida</taxon>
        <taxon>Schistosomatoidea</taxon>
        <taxon>Schistosomatidae</taxon>
        <taxon>Trichobilharzia</taxon>
    </lineage>
</organism>
<dbReference type="InterPro" id="IPR011333">
    <property type="entry name" value="SKP1/BTB/POZ_sf"/>
</dbReference>
<dbReference type="Pfam" id="PF00651">
    <property type="entry name" value="BTB"/>
    <property type="match status" value="1"/>
</dbReference>
<dbReference type="InterPro" id="IPR006652">
    <property type="entry name" value="Kelch_1"/>
</dbReference>
<dbReference type="SMART" id="SM00612">
    <property type="entry name" value="Kelch"/>
    <property type="match status" value="2"/>
</dbReference>
<dbReference type="WBParaSite" id="TREG1_65560.5">
    <property type="protein sequence ID" value="TREG1_65560.5"/>
    <property type="gene ID" value="TREG1_65560"/>
</dbReference>
<dbReference type="InterPro" id="IPR056737">
    <property type="entry name" value="Beta-prop_ATRN-MKLN-like"/>
</dbReference>
<dbReference type="PANTHER" id="PTHR24412">
    <property type="entry name" value="KELCH PROTEIN"/>
    <property type="match status" value="1"/>
</dbReference>
<dbReference type="Proteomes" id="UP000050795">
    <property type="component" value="Unassembled WGS sequence"/>
</dbReference>
<dbReference type="SMART" id="SM00875">
    <property type="entry name" value="BACK"/>
    <property type="match status" value="1"/>
</dbReference>
<reference evidence="6" key="2">
    <citation type="submission" date="2023-11" db="UniProtKB">
        <authorList>
            <consortium name="WormBaseParasite"/>
        </authorList>
    </citation>
    <scope>IDENTIFICATION</scope>
</reference>
<dbReference type="PANTHER" id="PTHR24412:SF489">
    <property type="entry name" value="RING FINGER DOMAIN AND KELCH REPEAT-CONTAINING PROTEIN DDB_G0271372"/>
    <property type="match status" value="1"/>
</dbReference>
<dbReference type="SMART" id="SM00225">
    <property type="entry name" value="BTB"/>
    <property type="match status" value="1"/>
</dbReference>
<name>A0AA85K483_TRIRE</name>
<dbReference type="InterPro" id="IPR011705">
    <property type="entry name" value="BACK"/>
</dbReference>
<feature type="domain" description="BTB" evidence="4">
    <location>
        <begin position="28"/>
        <end position="88"/>
    </location>
</feature>
<dbReference type="AlphaFoldDB" id="A0AA85K483"/>
<dbReference type="InterPro" id="IPR015915">
    <property type="entry name" value="Kelch-typ_b-propeller"/>
</dbReference>
<dbReference type="Pfam" id="PF24981">
    <property type="entry name" value="Beta-prop_ATRN-LZTR1"/>
    <property type="match status" value="1"/>
</dbReference>
<dbReference type="SUPFAM" id="SSF117281">
    <property type="entry name" value="Kelch motif"/>
    <property type="match status" value="1"/>
</dbReference>
<evidence type="ECO:0000256" key="1">
    <source>
        <dbReference type="ARBA" id="ARBA00022441"/>
    </source>
</evidence>
<feature type="region of interest" description="Disordered" evidence="3">
    <location>
        <begin position="660"/>
        <end position="686"/>
    </location>
</feature>
<reference evidence="5" key="1">
    <citation type="submission" date="2022-06" db="EMBL/GenBank/DDBJ databases">
        <authorList>
            <person name="Berger JAMES D."/>
            <person name="Berger JAMES D."/>
        </authorList>
    </citation>
    <scope>NUCLEOTIDE SEQUENCE [LARGE SCALE GENOMIC DNA]</scope>
</reference>
<dbReference type="Pfam" id="PF07707">
    <property type="entry name" value="BACK"/>
    <property type="match status" value="1"/>
</dbReference>
<dbReference type="PROSITE" id="PS50097">
    <property type="entry name" value="BTB"/>
    <property type="match status" value="1"/>
</dbReference>
<dbReference type="InterPro" id="IPR000210">
    <property type="entry name" value="BTB/POZ_dom"/>
</dbReference>
<accession>A0AA85K483</accession>
<evidence type="ECO:0000256" key="3">
    <source>
        <dbReference type="SAM" id="MobiDB-lite"/>
    </source>
</evidence>